<reference evidence="1" key="2">
    <citation type="journal article" date="2022" name="Microbiol. Resour. Announc.">
        <title>Metagenome Sequencing to Explore Phylogenomics of Terrestrial Cyanobacteria.</title>
        <authorList>
            <person name="Ward R.D."/>
            <person name="Stajich J.E."/>
            <person name="Johansen J.R."/>
            <person name="Huntemann M."/>
            <person name="Clum A."/>
            <person name="Foster B."/>
            <person name="Foster B."/>
            <person name="Roux S."/>
            <person name="Palaniappan K."/>
            <person name="Varghese N."/>
            <person name="Mukherjee S."/>
            <person name="Reddy T.B.K."/>
            <person name="Daum C."/>
            <person name="Copeland A."/>
            <person name="Chen I.A."/>
            <person name="Ivanova N.N."/>
            <person name="Kyrpides N.C."/>
            <person name="Shapiro N."/>
            <person name="Eloe-Fadrosh E.A."/>
            <person name="Pietrasiak N."/>
        </authorList>
    </citation>
    <scope>NUCLEOTIDE SEQUENCE</scope>
    <source>
        <strain evidence="1">GSE-NOS-MK-12-04C</strain>
    </source>
</reference>
<dbReference type="EMBL" id="JAHHGZ010000007">
    <property type="protein sequence ID" value="MBW4667489.1"/>
    <property type="molecule type" value="Genomic_DNA"/>
</dbReference>
<dbReference type="AlphaFoldDB" id="A0A951QJA8"/>
<accession>A0A951QJA8</accession>
<sequence length="130" mass="14228">MTLGEAIQKLRALEHEDDMANQISTEIKAALELYDVVHALFNCGTSIQDEIAAHIWMLFATKAKISEMHRAVASLEHRHAEADLGRIGKDNIATPASILLSYLHNLVLSENIGSHQAIDTEDAISDAIAN</sequence>
<comment type="caution">
    <text evidence="1">The sequence shown here is derived from an EMBL/GenBank/DDBJ whole genome shotgun (WGS) entry which is preliminary data.</text>
</comment>
<proteinExistence type="predicted"/>
<dbReference type="Proteomes" id="UP000729701">
    <property type="component" value="Unassembled WGS sequence"/>
</dbReference>
<name>A0A951QJA8_9CYAN</name>
<organism evidence="1 2">
    <name type="scientific">Cyanomargarita calcarea GSE-NOS-MK-12-04C</name>
    <dbReference type="NCBI Taxonomy" id="2839659"/>
    <lineage>
        <taxon>Bacteria</taxon>
        <taxon>Bacillati</taxon>
        <taxon>Cyanobacteriota</taxon>
        <taxon>Cyanophyceae</taxon>
        <taxon>Nostocales</taxon>
        <taxon>Cyanomargaritaceae</taxon>
        <taxon>Cyanomargarita</taxon>
    </lineage>
</organism>
<evidence type="ECO:0000313" key="1">
    <source>
        <dbReference type="EMBL" id="MBW4667489.1"/>
    </source>
</evidence>
<evidence type="ECO:0000313" key="2">
    <source>
        <dbReference type="Proteomes" id="UP000729701"/>
    </source>
</evidence>
<gene>
    <name evidence="1" type="ORF">KME60_08675</name>
</gene>
<protein>
    <submittedName>
        <fullName evidence="1">Uncharacterized protein</fullName>
    </submittedName>
</protein>
<reference evidence="1" key="1">
    <citation type="submission" date="2021-05" db="EMBL/GenBank/DDBJ databases">
        <authorList>
            <person name="Pietrasiak N."/>
            <person name="Ward R."/>
            <person name="Stajich J.E."/>
            <person name="Kurbessoian T."/>
        </authorList>
    </citation>
    <scope>NUCLEOTIDE SEQUENCE</scope>
    <source>
        <strain evidence="1">GSE-NOS-MK-12-04C</strain>
    </source>
</reference>